<dbReference type="Proteomes" id="UP000198823">
    <property type="component" value="Unassembled WGS sequence"/>
</dbReference>
<organism evidence="5 6">
    <name type="scientific">Bhargavaea beijingensis</name>
    <dbReference type="NCBI Taxonomy" id="426756"/>
    <lineage>
        <taxon>Bacteria</taxon>
        <taxon>Bacillati</taxon>
        <taxon>Bacillota</taxon>
        <taxon>Bacilli</taxon>
        <taxon>Bacillales</taxon>
        <taxon>Caryophanaceae</taxon>
        <taxon>Bhargavaea</taxon>
    </lineage>
</organism>
<dbReference type="InterPro" id="IPR037100">
    <property type="entry name" value="Spo0B_C_sf"/>
</dbReference>
<evidence type="ECO:0000256" key="3">
    <source>
        <dbReference type="ARBA" id="ARBA00022777"/>
    </source>
</evidence>
<dbReference type="STRING" id="426756.SAMN04488126_1086"/>
<dbReference type="GO" id="GO:0000155">
    <property type="term" value="F:phosphorelay sensor kinase activity"/>
    <property type="evidence" value="ECO:0007669"/>
    <property type="project" value="InterPro"/>
</dbReference>
<evidence type="ECO:0000256" key="2">
    <source>
        <dbReference type="ARBA" id="ARBA00022679"/>
    </source>
</evidence>
<dbReference type="Pfam" id="PF14689">
    <property type="entry name" value="SPOB_a"/>
    <property type="match status" value="1"/>
</dbReference>
<accession>A0A1G7CJ90</accession>
<gene>
    <name evidence="5" type="ORF">SAMN04488126_1086</name>
</gene>
<sequence>MTAMEERLSAQELLKYSRHDHMNTLHLIRMLMDLGQQDGIRRAIDEAVERARQESALGALGMPRLGVWLLTFGWRFPEYEVFLDVSADGPGDRETDGEAEAFLEELFSDLHESLSPYAEYRAHIRVKTESGAWAVNFMLTGPHELQGNLPEAAPGARFTFEHAVENGQLMMTVSGRKVDR</sequence>
<evidence type="ECO:0000313" key="5">
    <source>
        <dbReference type="EMBL" id="SDE39397.1"/>
    </source>
</evidence>
<keyword evidence="2" id="KW-0808">Transferase</keyword>
<evidence type="ECO:0000259" key="4">
    <source>
        <dbReference type="Pfam" id="PF14689"/>
    </source>
</evidence>
<proteinExistence type="predicted"/>
<name>A0A1G7CJ90_9BACL</name>
<keyword evidence="1" id="KW-0597">Phosphoprotein</keyword>
<dbReference type="Gene3D" id="1.10.287.130">
    <property type="match status" value="1"/>
</dbReference>
<evidence type="ECO:0000256" key="1">
    <source>
        <dbReference type="ARBA" id="ARBA00022553"/>
    </source>
</evidence>
<evidence type="ECO:0000313" key="6">
    <source>
        <dbReference type="Proteomes" id="UP000198823"/>
    </source>
</evidence>
<dbReference type="Gene3D" id="3.30.565.30">
    <property type="entry name" value="Sporulation initiation phosphotransferase B (SpoOB), C-terminal domain"/>
    <property type="match status" value="1"/>
</dbReference>
<dbReference type="EMBL" id="FNAR01000008">
    <property type="protein sequence ID" value="SDE39397.1"/>
    <property type="molecule type" value="Genomic_DNA"/>
</dbReference>
<dbReference type="InterPro" id="IPR016120">
    <property type="entry name" value="Sig_transdc_His_kin_SpoOB"/>
</dbReference>
<feature type="domain" description="SpoOB alpha-helical" evidence="4">
    <location>
        <begin position="7"/>
        <end position="56"/>
    </location>
</feature>
<keyword evidence="3 5" id="KW-0418">Kinase</keyword>
<reference evidence="5 6" key="1">
    <citation type="submission" date="2016-10" db="EMBL/GenBank/DDBJ databases">
        <authorList>
            <person name="de Groot N.N."/>
        </authorList>
    </citation>
    <scope>NUCLEOTIDE SEQUENCE [LARGE SCALE GENOMIC DNA]</scope>
    <source>
        <strain evidence="5 6">CGMCC 1.6762</strain>
    </source>
</reference>
<dbReference type="InterPro" id="IPR039506">
    <property type="entry name" value="SPOB_a"/>
</dbReference>
<protein>
    <submittedName>
        <fullName evidence="5">Sensor_kinase_SpoOB-type, alpha-helical domain</fullName>
    </submittedName>
</protein>
<dbReference type="SUPFAM" id="SSF55890">
    <property type="entry name" value="Sporulation response regulatory protein Spo0B"/>
    <property type="match status" value="1"/>
</dbReference>
<dbReference type="AlphaFoldDB" id="A0A1G7CJ90"/>